<dbReference type="Proteomes" id="UP000530928">
    <property type="component" value="Unassembled WGS sequence"/>
</dbReference>
<sequence>MTGTRAVRPGPTAPAKGRQQAVASSVPALVPAYFHPATASDSWRRLLANPPRMVVVNLDAGPGRAKDPELAPLIGRLVAAGTEVLGYVDTDFGVRPPSDVRADLRSYRAWYGLRGVFLDQAAADEDSLDHYRDLVEGVRGTIVLNPGVYPDPGYADLADVLVTFEGPLAAYQAMSEPAWASELARGRFCHLVHDVPSPALERTLRRALGHAATVYVTDRSGPQPWGELPAYHGRPIVTG</sequence>
<dbReference type="EMBL" id="JACDUR010000001">
    <property type="protein sequence ID" value="MBA2889287.1"/>
    <property type="molecule type" value="Genomic_DNA"/>
</dbReference>
<evidence type="ECO:0000313" key="1">
    <source>
        <dbReference type="EMBL" id="MBA2889287.1"/>
    </source>
</evidence>
<accession>A0A7W0CDQ7</accession>
<comment type="caution">
    <text evidence="1">The sequence shown here is derived from an EMBL/GenBank/DDBJ whole genome shotgun (WGS) entry which is preliminary data.</text>
</comment>
<dbReference type="RefSeq" id="WP_181608094.1">
    <property type="nucleotide sequence ID" value="NZ_BAABAM010000001.1"/>
</dbReference>
<keyword evidence="2" id="KW-1185">Reference proteome</keyword>
<dbReference type="PANTHER" id="PTHR35040">
    <property type="match status" value="1"/>
</dbReference>
<evidence type="ECO:0008006" key="3">
    <source>
        <dbReference type="Google" id="ProtNLM"/>
    </source>
</evidence>
<dbReference type="PANTHER" id="PTHR35040:SF9">
    <property type="entry name" value="4-LIKE CELL SURFACE PROTEIN, PUTATIVE (AFU_ORTHOLOGUE AFUA_4G14080)-RELATED"/>
    <property type="match status" value="1"/>
</dbReference>
<proteinExistence type="predicted"/>
<dbReference type="AlphaFoldDB" id="A0A7W0CDQ7"/>
<evidence type="ECO:0000313" key="2">
    <source>
        <dbReference type="Proteomes" id="UP000530928"/>
    </source>
</evidence>
<gene>
    <name evidence="1" type="ORF">HNR30_000622</name>
</gene>
<name>A0A7W0CDQ7_9ACTN</name>
<organism evidence="1 2">
    <name type="scientific">Nonomuraea soli</name>
    <dbReference type="NCBI Taxonomy" id="1032476"/>
    <lineage>
        <taxon>Bacteria</taxon>
        <taxon>Bacillati</taxon>
        <taxon>Actinomycetota</taxon>
        <taxon>Actinomycetes</taxon>
        <taxon>Streptosporangiales</taxon>
        <taxon>Streptosporangiaceae</taxon>
        <taxon>Nonomuraea</taxon>
    </lineage>
</organism>
<protein>
    <recommendedName>
        <fullName evidence="3">Spherulation-specific family 4</fullName>
    </recommendedName>
</protein>
<reference evidence="1 2" key="1">
    <citation type="submission" date="2020-07" db="EMBL/GenBank/DDBJ databases">
        <title>Genomic Encyclopedia of Type Strains, Phase IV (KMG-IV): sequencing the most valuable type-strain genomes for metagenomic binning, comparative biology and taxonomic classification.</title>
        <authorList>
            <person name="Goeker M."/>
        </authorList>
    </citation>
    <scope>NUCLEOTIDE SEQUENCE [LARGE SCALE GENOMIC DNA]</scope>
    <source>
        <strain evidence="1 2">DSM 45533</strain>
    </source>
</reference>
<dbReference type="Pfam" id="PF12138">
    <property type="entry name" value="Spherulin4"/>
    <property type="match status" value="1"/>
</dbReference>
<dbReference type="InterPro" id="IPR021986">
    <property type="entry name" value="Spherulin4"/>
</dbReference>